<dbReference type="SUPFAM" id="SSF53448">
    <property type="entry name" value="Nucleotide-diphospho-sugar transferases"/>
    <property type="match status" value="1"/>
</dbReference>
<name>A0A9J6PL15_9GAMM</name>
<accession>A0A9J6PL15</accession>
<evidence type="ECO:0000313" key="2">
    <source>
        <dbReference type="Proteomes" id="UP001064262"/>
    </source>
</evidence>
<evidence type="ECO:0000313" key="1">
    <source>
        <dbReference type="EMBL" id="MCU5779009.1"/>
    </source>
</evidence>
<dbReference type="AlphaFoldDB" id="A0A9J6PL15"/>
<comment type="caution">
    <text evidence="1">The sequence shown here is derived from an EMBL/GenBank/DDBJ whole genome shotgun (WGS) entry which is preliminary data.</text>
</comment>
<dbReference type="EMBL" id="JAODIM010000042">
    <property type="protein sequence ID" value="MCU5779009.1"/>
    <property type="molecule type" value="Genomic_DNA"/>
</dbReference>
<keyword evidence="2" id="KW-1185">Reference proteome</keyword>
<proteinExistence type="predicted"/>
<dbReference type="CDD" id="cd02537">
    <property type="entry name" value="GT8_Glycogenin"/>
    <property type="match status" value="1"/>
</dbReference>
<dbReference type="InterPro" id="IPR050587">
    <property type="entry name" value="GNT1/Glycosyltrans_8"/>
</dbReference>
<protein>
    <submittedName>
        <fullName evidence="1">Glycosyltransferase family 8 protein</fullName>
    </submittedName>
</protein>
<dbReference type="Pfam" id="PF01501">
    <property type="entry name" value="Glyco_transf_8"/>
    <property type="match status" value="1"/>
</dbReference>
<gene>
    <name evidence="1" type="ORF">N5923_16105</name>
</gene>
<sequence>MSAWITLLTQPDYLTGVQTLHKSLRQSKTAYPLLVMVTENIAPAICAQLKEDGCEVVAVAPLNPHPDLTHHYASAQFVEVWTKLRAWQLTDYQRLVFLDADMLVVQNMDELMTLELPEDGIAACHACRCNPNSIASYPKSWVPENCFYSWQDRQQPAPAQLDAYFNAGFLVLTPDAEVFSALESRIAAIDDLSRYQFSEQDLLNEHFHGRWKALPYIYNALKTLSVQHAATWDITQVKNIHYILAKPWQRDWQQPAAQRDRYYALDELWQQIAGQELPQKRNT</sequence>
<dbReference type="Gene3D" id="3.90.550.10">
    <property type="entry name" value="Spore Coat Polysaccharide Biosynthesis Protein SpsA, Chain A"/>
    <property type="match status" value="1"/>
</dbReference>
<dbReference type="Proteomes" id="UP001064262">
    <property type="component" value="Unassembled WGS sequence"/>
</dbReference>
<dbReference type="GO" id="GO:0016757">
    <property type="term" value="F:glycosyltransferase activity"/>
    <property type="evidence" value="ECO:0007669"/>
    <property type="project" value="InterPro"/>
</dbReference>
<organism evidence="1 2">
    <name type="scientific">Winslowiella arboricola</name>
    <dbReference type="NCBI Taxonomy" id="2978220"/>
    <lineage>
        <taxon>Bacteria</taxon>
        <taxon>Pseudomonadati</taxon>
        <taxon>Pseudomonadota</taxon>
        <taxon>Gammaproteobacteria</taxon>
        <taxon>Enterobacterales</taxon>
        <taxon>Erwiniaceae</taxon>
        <taxon>Winslowiella</taxon>
    </lineage>
</organism>
<dbReference type="InterPro" id="IPR002495">
    <property type="entry name" value="Glyco_trans_8"/>
</dbReference>
<dbReference type="InterPro" id="IPR029044">
    <property type="entry name" value="Nucleotide-diphossugar_trans"/>
</dbReference>
<dbReference type="RefSeq" id="WP_267141879.1">
    <property type="nucleotide sequence ID" value="NZ_JAODIL010000064.1"/>
</dbReference>
<reference evidence="1" key="1">
    <citation type="submission" date="2022-09" db="EMBL/GenBank/DDBJ databases">
        <title>Winslowiella arboricola sp. nov., isolated from bleeding cankers on broadleaf hosts.</title>
        <authorList>
            <person name="Brady C."/>
            <person name="Kaur S."/>
            <person name="Crampton B."/>
            <person name="Maddock D."/>
            <person name="Arnold D."/>
            <person name="Denman S."/>
        </authorList>
    </citation>
    <scope>NUCLEOTIDE SEQUENCE</scope>
    <source>
        <strain evidence="1">BAC 15a-03b</strain>
    </source>
</reference>
<dbReference type="PANTHER" id="PTHR11183">
    <property type="entry name" value="GLYCOGENIN SUBFAMILY MEMBER"/>
    <property type="match status" value="1"/>
</dbReference>